<dbReference type="EMBL" id="LSRX01000424">
    <property type="protein sequence ID" value="OLP97708.1"/>
    <property type="molecule type" value="Genomic_DNA"/>
</dbReference>
<gene>
    <name evidence="1" type="ORF">AK812_SmicGene19928</name>
</gene>
<reference evidence="1 2" key="1">
    <citation type="submission" date="2016-02" db="EMBL/GenBank/DDBJ databases">
        <title>Genome analysis of coral dinoflagellate symbionts highlights evolutionary adaptations to a symbiotic lifestyle.</title>
        <authorList>
            <person name="Aranda M."/>
            <person name="Li Y."/>
            <person name="Liew Y.J."/>
            <person name="Baumgarten S."/>
            <person name="Simakov O."/>
            <person name="Wilson M."/>
            <person name="Piel J."/>
            <person name="Ashoor H."/>
            <person name="Bougouffa S."/>
            <person name="Bajic V.B."/>
            <person name="Ryu T."/>
            <person name="Ravasi T."/>
            <person name="Bayer T."/>
            <person name="Micklem G."/>
            <person name="Kim H."/>
            <person name="Bhak J."/>
            <person name="Lajeunesse T.C."/>
            <person name="Voolstra C.R."/>
        </authorList>
    </citation>
    <scope>NUCLEOTIDE SEQUENCE [LARGE SCALE GENOMIC DNA]</scope>
    <source>
        <strain evidence="1 2">CCMP2467</strain>
    </source>
</reference>
<organism evidence="1 2">
    <name type="scientific">Symbiodinium microadriaticum</name>
    <name type="common">Dinoflagellate</name>
    <name type="synonym">Zooxanthella microadriatica</name>
    <dbReference type="NCBI Taxonomy" id="2951"/>
    <lineage>
        <taxon>Eukaryota</taxon>
        <taxon>Sar</taxon>
        <taxon>Alveolata</taxon>
        <taxon>Dinophyceae</taxon>
        <taxon>Suessiales</taxon>
        <taxon>Symbiodiniaceae</taxon>
        <taxon>Symbiodinium</taxon>
    </lineage>
</organism>
<evidence type="ECO:0000313" key="1">
    <source>
        <dbReference type="EMBL" id="OLP97708.1"/>
    </source>
</evidence>
<evidence type="ECO:0000313" key="2">
    <source>
        <dbReference type="Proteomes" id="UP000186817"/>
    </source>
</evidence>
<comment type="caution">
    <text evidence="1">The sequence shown here is derived from an EMBL/GenBank/DDBJ whole genome shotgun (WGS) entry which is preliminary data.</text>
</comment>
<keyword evidence="2" id="KW-1185">Reference proteome</keyword>
<name>A0A1Q9DRD7_SYMMI</name>
<proteinExistence type="predicted"/>
<accession>A0A1Q9DRD7</accession>
<dbReference type="Proteomes" id="UP000186817">
    <property type="component" value="Unassembled WGS sequence"/>
</dbReference>
<sequence>MITTVLCWEWSKKTAGGVKKAIKLKMLSSSTGKQKRSKSEGKELLSLLNKGDRSAEQDARLATLIGPCVKGVAVLA</sequence>
<dbReference type="AlphaFoldDB" id="A0A1Q9DRD7"/>
<protein>
    <submittedName>
        <fullName evidence="1">Uncharacterized protein</fullName>
    </submittedName>
</protein>